<dbReference type="Proteomes" id="UP000003986">
    <property type="component" value="Unassembled WGS sequence"/>
</dbReference>
<dbReference type="InterPro" id="IPR002563">
    <property type="entry name" value="Flavin_Rdtase-like_dom"/>
</dbReference>
<keyword evidence="2" id="KW-0560">Oxidoreductase</keyword>
<dbReference type="Pfam" id="PF01613">
    <property type="entry name" value="Flavin_Reduct"/>
    <property type="match status" value="1"/>
</dbReference>
<dbReference type="PANTHER" id="PTHR30466:SF11">
    <property type="entry name" value="FLAVIN-DEPENDENT MONOOXYGENASE, REDUCTASE SUBUNIT HSAB"/>
    <property type="match status" value="1"/>
</dbReference>
<dbReference type="GO" id="GO:0042602">
    <property type="term" value="F:riboflavin reductase (NADPH) activity"/>
    <property type="evidence" value="ECO:0007669"/>
    <property type="project" value="TreeGrafter"/>
</dbReference>
<dbReference type="Gene3D" id="2.30.110.10">
    <property type="entry name" value="Electron Transport, Fmn-binding Protein, Chain A"/>
    <property type="match status" value="1"/>
</dbReference>
<evidence type="ECO:0000313" key="4">
    <source>
        <dbReference type="EMBL" id="EFE74753.2"/>
    </source>
</evidence>
<comment type="similarity">
    <text evidence="1">Belongs to the non-flavoprotein flavin reductase family.</text>
</comment>
<protein>
    <submittedName>
        <fullName evidence="4">Flavin reductase domain-containing protein</fullName>
    </submittedName>
</protein>
<sequence>MYSHSRCGGILVSAGERSFRDCLGQFASGVTVVTTLHGDLGTVHGATVSSFTSVSLRPPLVMVSLDRRSRLSALLAGGAFGVNVLAADQGDLALRFAGRSDAPHEDIEWQDTGPAPRLAGSVAHFACGPWASYDGGDHLLYVGEVLSFDAPGGEPLVFHSGAFHALRSAAGLGSARR</sequence>
<dbReference type="InterPro" id="IPR012349">
    <property type="entry name" value="Split_barrel_FMN-bd"/>
</dbReference>
<evidence type="ECO:0000313" key="5">
    <source>
        <dbReference type="Proteomes" id="UP000003986"/>
    </source>
</evidence>
<name>D6AEM7_STRFL</name>
<dbReference type="InterPro" id="IPR050268">
    <property type="entry name" value="NADH-dep_flavin_reductase"/>
</dbReference>
<dbReference type="AlphaFoldDB" id="D6AEM7"/>
<dbReference type="SUPFAM" id="SSF50475">
    <property type="entry name" value="FMN-binding split barrel"/>
    <property type="match status" value="1"/>
</dbReference>
<gene>
    <name evidence="4" type="ORF">SSGG_02119</name>
</gene>
<dbReference type="SMART" id="SM00903">
    <property type="entry name" value="Flavin_Reduct"/>
    <property type="match status" value="1"/>
</dbReference>
<dbReference type="EMBL" id="DS999644">
    <property type="protein sequence ID" value="EFE74753.2"/>
    <property type="molecule type" value="Genomic_DNA"/>
</dbReference>
<dbReference type="GO" id="GO:0010181">
    <property type="term" value="F:FMN binding"/>
    <property type="evidence" value="ECO:0007669"/>
    <property type="project" value="InterPro"/>
</dbReference>
<proteinExistence type="inferred from homology"/>
<reference evidence="5" key="2">
    <citation type="submission" date="2008-12" db="EMBL/GenBank/DDBJ databases">
        <title>Annotation of Streptomyces roseosporus strain NRRL 15998.</title>
        <authorList>
            <consortium name="The Broad Institute Genome Sequencing Platform"/>
            <consortium name="Broad Institute Microbial Sequencing Center"/>
            <person name="Fischbach M."/>
            <person name="Ward D."/>
            <person name="Young S."/>
            <person name="Kodira C.D."/>
            <person name="Zeng Q."/>
            <person name="Koehrsen M."/>
            <person name="Godfrey P."/>
            <person name="Alvarado L."/>
            <person name="Berlin A.M."/>
            <person name="Borenstein D."/>
            <person name="Chen Z."/>
            <person name="Engels R."/>
            <person name="Freedman E."/>
            <person name="Gellesch M."/>
            <person name="Goldberg J."/>
            <person name="Griggs A."/>
            <person name="Gujja S."/>
            <person name="Heiman D.I."/>
            <person name="Hepburn T.A."/>
            <person name="Howarth C."/>
            <person name="Jen D."/>
            <person name="Larson L."/>
            <person name="Lewis B."/>
            <person name="Mehta T."/>
            <person name="Park D."/>
            <person name="Pearson M."/>
            <person name="Roberts A."/>
            <person name="Saif S."/>
            <person name="Shea T.D."/>
            <person name="Shenoy N."/>
            <person name="Sisk P."/>
            <person name="Stolte C."/>
            <person name="Sykes S.N."/>
            <person name="Walk T."/>
            <person name="White J."/>
            <person name="Yandava C."/>
            <person name="Straight P."/>
            <person name="Clardy J."/>
            <person name="Hung D."/>
            <person name="Kolter R."/>
            <person name="Mekalanos J."/>
            <person name="Walker S."/>
            <person name="Walsh C.T."/>
            <person name="Wieland B.L.C."/>
            <person name="Ilzarbe M."/>
            <person name="Galagan J."/>
            <person name="Nusbaum C."/>
            <person name="Birren B."/>
        </authorList>
    </citation>
    <scope>NUCLEOTIDE SEQUENCE [LARGE SCALE GENOMIC DNA]</scope>
    <source>
        <strain evidence="5">NRRL 15998</strain>
    </source>
</reference>
<dbReference type="PANTHER" id="PTHR30466">
    <property type="entry name" value="FLAVIN REDUCTASE"/>
    <property type="match status" value="1"/>
</dbReference>
<evidence type="ECO:0000256" key="1">
    <source>
        <dbReference type="ARBA" id="ARBA00008898"/>
    </source>
</evidence>
<evidence type="ECO:0000256" key="2">
    <source>
        <dbReference type="ARBA" id="ARBA00023002"/>
    </source>
</evidence>
<feature type="domain" description="Flavin reductase like" evidence="3">
    <location>
        <begin position="23"/>
        <end position="165"/>
    </location>
</feature>
<evidence type="ECO:0000259" key="3">
    <source>
        <dbReference type="SMART" id="SM00903"/>
    </source>
</evidence>
<accession>D6AEM7</accession>
<reference evidence="5" key="1">
    <citation type="submission" date="2008-10" db="EMBL/GenBank/DDBJ databases">
        <authorList>
            <person name="Molnar K."/>
        </authorList>
    </citation>
    <scope>NUCLEOTIDE SEQUENCE [LARGE SCALE GENOMIC DNA]</scope>
    <source>
        <strain evidence="5">NRRL 15998</strain>
    </source>
</reference>
<organism evidence="4 5">
    <name type="scientific">Streptomyces filamentosus NRRL 15998</name>
    <dbReference type="NCBI Taxonomy" id="457431"/>
    <lineage>
        <taxon>Bacteria</taxon>
        <taxon>Bacillati</taxon>
        <taxon>Actinomycetota</taxon>
        <taxon>Actinomycetes</taxon>
        <taxon>Kitasatosporales</taxon>
        <taxon>Streptomycetaceae</taxon>
        <taxon>Streptomyces</taxon>
    </lineage>
</organism>